<feature type="region of interest" description="Disordered" evidence="1">
    <location>
        <begin position="226"/>
        <end position="260"/>
    </location>
</feature>
<sequence length="385" mass="43271">MTAPASLNRDISPPPTRRSRKHKIGASATPAAIEAGQARLLDPISYFLDHFSKVARSLKPDYPRLDLAAWTQLWRNDQGQHGRMFVVHQHDHPIAGVHYDLRLQFSATSAISFSIPYGLPGNPNSVRPMRMAIETRVHCLWNHLVESASHATGSLLIWDTGEYELVPCKVTEKEPETDDDASDVEAEVEQDAQKTDSERLFEAFQNRHIKLRLHGAKLPQGYTISMRLPSANNVQSKKPKRKRRRKDPLPQAVEEVADSDNDQVNVQDLINESTEQVAVDSDDSEDDTIRINNAYNGSENTIGSIHQRLWFLTLDKLNSGFIKASSGSEKGRWVSQDEESGWKPFFVQGTDVERSVITGRSAAQVTQDEGVQGYVGRKTWRPILE</sequence>
<dbReference type="AlphaFoldDB" id="A0A074ZGM2"/>
<evidence type="ECO:0000313" key="4">
    <source>
        <dbReference type="Proteomes" id="UP000030641"/>
    </source>
</evidence>
<evidence type="ECO:0000313" key="3">
    <source>
        <dbReference type="EMBL" id="KEQ97706.1"/>
    </source>
</evidence>
<accession>A0A074ZGM2</accession>
<proteinExistence type="predicted"/>
<dbReference type="GeneID" id="25363234"/>
<feature type="region of interest" description="Disordered" evidence="1">
    <location>
        <begin position="173"/>
        <end position="195"/>
    </location>
</feature>
<dbReference type="Pfam" id="PF13298">
    <property type="entry name" value="LigD_N"/>
    <property type="match status" value="1"/>
</dbReference>
<dbReference type="RefSeq" id="XP_013346115.1">
    <property type="nucleotide sequence ID" value="XM_013490661.1"/>
</dbReference>
<evidence type="ECO:0000259" key="2">
    <source>
        <dbReference type="Pfam" id="PF13298"/>
    </source>
</evidence>
<feature type="domain" description="DNA ligase D 3'-phosphoesterase" evidence="2">
    <location>
        <begin position="88"/>
        <end position="224"/>
    </location>
</feature>
<reference evidence="3 4" key="1">
    <citation type="journal article" date="2014" name="BMC Genomics">
        <title>Genome sequencing of four Aureobasidium pullulans varieties: biotechnological potential, stress tolerance, and description of new species.</title>
        <authorList>
            <person name="Gostin Ar C."/>
            <person name="Ohm R.A."/>
            <person name="Kogej T."/>
            <person name="Sonjak S."/>
            <person name="Turk M."/>
            <person name="Zajc J."/>
            <person name="Zalar P."/>
            <person name="Grube M."/>
            <person name="Sun H."/>
            <person name="Han J."/>
            <person name="Sharma A."/>
            <person name="Chiniquy J."/>
            <person name="Ngan C.Y."/>
            <person name="Lipzen A."/>
            <person name="Barry K."/>
            <person name="Grigoriev I.V."/>
            <person name="Gunde-Cimerman N."/>
        </authorList>
    </citation>
    <scope>NUCLEOTIDE SEQUENCE [LARGE SCALE GENOMIC DNA]</scope>
    <source>
        <strain evidence="3 4">EXF-2481</strain>
    </source>
</reference>
<keyword evidence="4" id="KW-1185">Reference proteome</keyword>
<dbReference type="InParanoid" id="A0A074ZGM2"/>
<dbReference type="InterPro" id="IPR014144">
    <property type="entry name" value="LigD_PE_domain"/>
</dbReference>
<dbReference type="HOGENOM" id="CLU_040687_0_0_1"/>
<protein>
    <recommendedName>
        <fullName evidence="2">DNA ligase D 3'-phosphoesterase domain-containing protein</fullName>
    </recommendedName>
</protein>
<dbReference type="EMBL" id="KL584753">
    <property type="protein sequence ID" value="KEQ97706.1"/>
    <property type="molecule type" value="Genomic_DNA"/>
</dbReference>
<feature type="compositionally biased region" description="Acidic residues" evidence="1">
    <location>
        <begin position="175"/>
        <end position="190"/>
    </location>
</feature>
<feature type="region of interest" description="Disordered" evidence="1">
    <location>
        <begin position="1"/>
        <end position="28"/>
    </location>
</feature>
<dbReference type="PANTHER" id="PTHR39465:SF1">
    <property type="entry name" value="DNA LIGASE D 3'-PHOSPHOESTERASE DOMAIN-CONTAINING PROTEIN"/>
    <property type="match status" value="1"/>
</dbReference>
<name>A0A074ZGM2_AURSE</name>
<dbReference type="OrthoDB" id="2588098at2759"/>
<dbReference type="OMA" id="SIHQRKW"/>
<dbReference type="Proteomes" id="UP000030641">
    <property type="component" value="Unassembled WGS sequence"/>
</dbReference>
<feature type="compositionally biased region" description="Basic residues" evidence="1">
    <location>
        <begin position="237"/>
        <end position="246"/>
    </location>
</feature>
<organism evidence="3 4">
    <name type="scientific">Aureobasidium subglaciale (strain EXF-2481)</name>
    <name type="common">Aureobasidium pullulans var. subglaciale</name>
    <dbReference type="NCBI Taxonomy" id="1043005"/>
    <lineage>
        <taxon>Eukaryota</taxon>
        <taxon>Fungi</taxon>
        <taxon>Dikarya</taxon>
        <taxon>Ascomycota</taxon>
        <taxon>Pezizomycotina</taxon>
        <taxon>Dothideomycetes</taxon>
        <taxon>Dothideomycetidae</taxon>
        <taxon>Dothideales</taxon>
        <taxon>Saccotheciaceae</taxon>
        <taxon>Aureobasidium</taxon>
    </lineage>
</organism>
<evidence type="ECO:0000256" key="1">
    <source>
        <dbReference type="SAM" id="MobiDB-lite"/>
    </source>
</evidence>
<dbReference type="PANTHER" id="PTHR39465">
    <property type="entry name" value="DNA LIGASE D, 3'-PHOSPHOESTERASE DOMAIN"/>
    <property type="match status" value="1"/>
</dbReference>
<gene>
    <name evidence="3" type="ORF">AUEXF2481DRAFT_2638</name>
</gene>